<keyword evidence="4 5" id="KW-0472">Membrane</keyword>
<evidence type="ECO:0000313" key="7">
    <source>
        <dbReference type="Proteomes" id="UP000262142"/>
    </source>
</evidence>
<feature type="transmembrane region" description="Helical" evidence="5">
    <location>
        <begin position="103"/>
        <end position="123"/>
    </location>
</feature>
<feature type="transmembrane region" description="Helical" evidence="5">
    <location>
        <begin position="61"/>
        <end position="83"/>
    </location>
</feature>
<dbReference type="InterPro" id="IPR003825">
    <property type="entry name" value="Colicin-V_CvpA"/>
</dbReference>
<protein>
    <submittedName>
        <fullName evidence="6">Colicin V production protein</fullName>
    </submittedName>
</protein>
<evidence type="ECO:0000313" key="6">
    <source>
        <dbReference type="EMBL" id="SZD71341.1"/>
    </source>
</evidence>
<dbReference type="Pfam" id="PF02674">
    <property type="entry name" value="Colicin_V"/>
    <property type="match status" value="1"/>
</dbReference>
<dbReference type="OrthoDB" id="9799585at2"/>
<evidence type="ECO:0000256" key="4">
    <source>
        <dbReference type="ARBA" id="ARBA00023136"/>
    </source>
</evidence>
<evidence type="ECO:0000256" key="2">
    <source>
        <dbReference type="ARBA" id="ARBA00022692"/>
    </source>
</evidence>
<keyword evidence="3 5" id="KW-1133">Transmembrane helix</keyword>
<evidence type="ECO:0000256" key="5">
    <source>
        <dbReference type="SAM" id="Phobius"/>
    </source>
</evidence>
<dbReference type="PANTHER" id="PTHR37306">
    <property type="entry name" value="COLICIN V PRODUCTION PROTEIN"/>
    <property type="match status" value="1"/>
</dbReference>
<name>A0A383TWR8_9FLAO</name>
<keyword evidence="7" id="KW-1185">Reference proteome</keyword>
<evidence type="ECO:0000256" key="1">
    <source>
        <dbReference type="ARBA" id="ARBA00004141"/>
    </source>
</evidence>
<comment type="subcellular location">
    <subcellularLocation>
        <location evidence="1">Membrane</location>
        <topology evidence="1">Multi-pass membrane protein</topology>
    </subcellularLocation>
</comment>
<sequence>MSILDLILSIFLFLGLFNGFRKGLTSQLAGLISVLILLMFGGAIAKILKNFLLENQVVAEAWIGIVSYGLTGVLVFLSLSIVAKLLNGIIKSIGLGILEKTGGAGLGFIKVFFIMTLFFYFFFPVNSKLGIIPQNSLNESFILNFVKINIDKIHQFWTNQL</sequence>
<proteinExistence type="predicted"/>
<reference evidence="6 7" key="1">
    <citation type="submission" date="2018-09" db="EMBL/GenBank/DDBJ databases">
        <authorList>
            <consortium name="Pathogen Informatics"/>
        </authorList>
    </citation>
    <scope>NUCLEOTIDE SEQUENCE [LARGE SCALE GENOMIC DNA]</scope>
    <source>
        <strain evidence="6 7">OH-22767</strain>
    </source>
</reference>
<dbReference type="GO" id="GO:0009403">
    <property type="term" value="P:toxin biosynthetic process"/>
    <property type="evidence" value="ECO:0007669"/>
    <property type="project" value="InterPro"/>
</dbReference>
<organism evidence="6 7">
    <name type="scientific">Candidatus Ornithobacterium hominis</name>
    <dbReference type="NCBI Taxonomy" id="2497989"/>
    <lineage>
        <taxon>Bacteria</taxon>
        <taxon>Pseudomonadati</taxon>
        <taxon>Bacteroidota</taxon>
        <taxon>Flavobacteriia</taxon>
        <taxon>Flavobacteriales</taxon>
        <taxon>Weeksellaceae</taxon>
        <taxon>Ornithobacterium</taxon>
    </lineage>
</organism>
<keyword evidence="2 5" id="KW-0812">Transmembrane</keyword>
<dbReference type="PANTHER" id="PTHR37306:SF1">
    <property type="entry name" value="COLICIN V PRODUCTION PROTEIN"/>
    <property type="match status" value="1"/>
</dbReference>
<dbReference type="EMBL" id="UNSC01000001">
    <property type="protein sequence ID" value="SZD71341.1"/>
    <property type="molecule type" value="Genomic_DNA"/>
</dbReference>
<dbReference type="GO" id="GO:0016020">
    <property type="term" value="C:membrane"/>
    <property type="evidence" value="ECO:0007669"/>
    <property type="project" value="UniProtKB-SubCell"/>
</dbReference>
<feature type="transmembrane region" description="Helical" evidence="5">
    <location>
        <begin position="31"/>
        <end position="49"/>
    </location>
</feature>
<dbReference type="AlphaFoldDB" id="A0A383TWR8"/>
<accession>A0A383TWR8</accession>
<dbReference type="RefSeq" id="WP_119058928.1">
    <property type="nucleotide sequence ID" value="NZ_UNSC01000001.1"/>
</dbReference>
<evidence type="ECO:0000256" key="3">
    <source>
        <dbReference type="ARBA" id="ARBA00022989"/>
    </source>
</evidence>
<gene>
    <name evidence="6" type="ORF">SAMEA104719789_00438</name>
</gene>
<dbReference type="Proteomes" id="UP000262142">
    <property type="component" value="Unassembled WGS sequence"/>
</dbReference>